<gene>
    <name evidence="1" type="ORF">PH586_21715</name>
</gene>
<dbReference type="Pfam" id="PF19648">
    <property type="entry name" value="DUF6151"/>
    <property type="match status" value="1"/>
</dbReference>
<dbReference type="Proteomes" id="UP001212042">
    <property type="component" value="Unassembled WGS sequence"/>
</dbReference>
<keyword evidence="2" id="KW-1185">Reference proteome</keyword>
<reference evidence="1 2" key="1">
    <citation type="submission" date="2023-01" db="EMBL/GenBank/DDBJ databases">
        <title>Pseudomonas SA3-5T sp. nov., isolated from tidal flat sediment.</title>
        <authorList>
            <person name="Kim H.S."/>
            <person name="Kim J.-S."/>
            <person name="Suh M.K."/>
            <person name="Eom M.K."/>
            <person name="Lee J.-S."/>
        </authorList>
    </citation>
    <scope>NUCLEOTIDE SEQUENCE [LARGE SCALE GENOMIC DNA]</scope>
    <source>
        <strain evidence="1 2">SA3-5</strain>
    </source>
</reference>
<accession>A0ABT4XLA0</accession>
<organism evidence="1 2">
    <name type="scientific">Pseudomonas aestuarii</name>
    <dbReference type="NCBI Taxonomy" id="3018340"/>
    <lineage>
        <taxon>Bacteria</taxon>
        <taxon>Pseudomonadati</taxon>
        <taxon>Pseudomonadota</taxon>
        <taxon>Gammaproteobacteria</taxon>
        <taxon>Pseudomonadales</taxon>
        <taxon>Pseudomonadaceae</taxon>
        <taxon>Pseudomonas</taxon>
    </lineage>
</organism>
<protein>
    <submittedName>
        <fullName evidence="1">DUF6151 family protein</fullName>
    </submittedName>
</protein>
<dbReference type="InterPro" id="IPR046149">
    <property type="entry name" value="DUF6151"/>
</dbReference>
<sequence>MTHPIRCSCGKLEGTLARTHKENRGICYCTDCQAFARYLGRAGEILDRSGGTDIIQTTPQNVTFTQGIEHLACMRLTPNGLLRWYASCCNTPIGNTLANYKLSFVGLVHTCLESTPLSLDEAFGPIRMQVKTHSALGEPKPEAFGFARGALRIAGMLLKARLDGSYKRTPFFIPGSSTPIVEPKVLSPQARKALMQPL</sequence>
<comment type="caution">
    <text evidence="1">The sequence shown here is derived from an EMBL/GenBank/DDBJ whole genome shotgun (WGS) entry which is preliminary data.</text>
</comment>
<proteinExistence type="predicted"/>
<dbReference type="EMBL" id="JAQJZJ010000014">
    <property type="protein sequence ID" value="MDA7089001.1"/>
    <property type="molecule type" value="Genomic_DNA"/>
</dbReference>
<dbReference type="Gene3D" id="3.90.1590.10">
    <property type="entry name" value="glutathione-dependent formaldehyde- activating enzyme (gfa)"/>
    <property type="match status" value="1"/>
</dbReference>
<evidence type="ECO:0000313" key="2">
    <source>
        <dbReference type="Proteomes" id="UP001212042"/>
    </source>
</evidence>
<evidence type="ECO:0000313" key="1">
    <source>
        <dbReference type="EMBL" id="MDA7089001.1"/>
    </source>
</evidence>
<dbReference type="RefSeq" id="WP_271349892.1">
    <property type="nucleotide sequence ID" value="NZ_JAQJZJ010000014.1"/>
</dbReference>
<name>A0ABT4XLA0_9PSED</name>